<proteinExistence type="predicted"/>
<reference evidence="1 2" key="1">
    <citation type="submission" date="2020-09" db="EMBL/GenBank/DDBJ databases">
        <title>De no assembly of potato wild relative species, Solanum commersonii.</title>
        <authorList>
            <person name="Cho K."/>
        </authorList>
    </citation>
    <scope>NUCLEOTIDE SEQUENCE [LARGE SCALE GENOMIC DNA]</scope>
    <source>
        <strain evidence="1">LZ3.2</strain>
        <tissue evidence="1">Leaf</tissue>
    </source>
</reference>
<name>A0A9J5XUU6_SOLCO</name>
<organism evidence="1 2">
    <name type="scientific">Solanum commersonii</name>
    <name type="common">Commerson's wild potato</name>
    <name type="synonym">Commerson's nightshade</name>
    <dbReference type="NCBI Taxonomy" id="4109"/>
    <lineage>
        <taxon>Eukaryota</taxon>
        <taxon>Viridiplantae</taxon>
        <taxon>Streptophyta</taxon>
        <taxon>Embryophyta</taxon>
        <taxon>Tracheophyta</taxon>
        <taxon>Spermatophyta</taxon>
        <taxon>Magnoliopsida</taxon>
        <taxon>eudicotyledons</taxon>
        <taxon>Gunneridae</taxon>
        <taxon>Pentapetalae</taxon>
        <taxon>asterids</taxon>
        <taxon>lamiids</taxon>
        <taxon>Solanales</taxon>
        <taxon>Solanaceae</taxon>
        <taxon>Solanoideae</taxon>
        <taxon>Solaneae</taxon>
        <taxon>Solanum</taxon>
    </lineage>
</organism>
<dbReference type="Proteomes" id="UP000824120">
    <property type="component" value="Chromosome 8"/>
</dbReference>
<evidence type="ECO:0000313" key="1">
    <source>
        <dbReference type="EMBL" id="KAG5590702.1"/>
    </source>
</evidence>
<comment type="caution">
    <text evidence="1">The sequence shown here is derived from an EMBL/GenBank/DDBJ whole genome shotgun (WGS) entry which is preliminary data.</text>
</comment>
<gene>
    <name evidence="1" type="ORF">H5410_041216</name>
</gene>
<keyword evidence="2" id="KW-1185">Reference proteome</keyword>
<dbReference type="AlphaFoldDB" id="A0A9J5XUU6"/>
<protein>
    <submittedName>
        <fullName evidence="1">Uncharacterized protein</fullName>
    </submittedName>
</protein>
<evidence type="ECO:0000313" key="2">
    <source>
        <dbReference type="Proteomes" id="UP000824120"/>
    </source>
</evidence>
<accession>A0A9J5XUU6</accession>
<dbReference type="EMBL" id="JACXVP010000008">
    <property type="protein sequence ID" value="KAG5590702.1"/>
    <property type="molecule type" value="Genomic_DNA"/>
</dbReference>
<feature type="non-terminal residue" evidence="1">
    <location>
        <position position="1"/>
    </location>
</feature>
<sequence>MHLLLEECWSNQEWKNLRQKRAHCDATIAFPIFAAEKFAATWTKMLLLQIYGHLQTFANICNCISHDLDSTSGNCRNEHWSGNSTLHYTCYDYDDNEKLEQLCCCMTIMTGPGVFVAIDTLH</sequence>